<dbReference type="Proteomes" id="UP000244867">
    <property type="component" value="Unassembled WGS sequence"/>
</dbReference>
<dbReference type="AlphaFoldDB" id="A0A2R7Z0Z1"/>
<name>A0A2R7Z0Z1_9ACTN</name>
<organism evidence="1 2">
    <name type="scientific">Nocardioides currus</name>
    <dbReference type="NCBI Taxonomy" id="2133958"/>
    <lineage>
        <taxon>Bacteria</taxon>
        <taxon>Bacillati</taxon>
        <taxon>Actinomycetota</taxon>
        <taxon>Actinomycetes</taxon>
        <taxon>Propionibacteriales</taxon>
        <taxon>Nocardioidaceae</taxon>
        <taxon>Nocardioides</taxon>
    </lineage>
</organism>
<dbReference type="RefSeq" id="WP_108342420.1">
    <property type="nucleotide sequence ID" value="NZ_PYXZ01000001.1"/>
</dbReference>
<protein>
    <recommendedName>
        <fullName evidence="3">DUF559 domain-containing protein</fullName>
    </recommendedName>
</protein>
<gene>
    <name evidence="1" type="ORF">C7S10_00255</name>
</gene>
<comment type="caution">
    <text evidence="1">The sequence shown here is derived from an EMBL/GenBank/DDBJ whole genome shotgun (WGS) entry which is preliminary data.</text>
</comment>
<dbReference type="EMBL" id="PYXZ01000001">
    <property type="protein sequence ID" value="PUA82234.1"/>
    <property type="molecule type" value="Genomic_DNA"/>
</dbReference>
<keyword evidence="2" id="KW-1185">Reference proteome</keyword>
<accession>A0A2R7Z0Z1</accession>
<reference evidence="1 2" key="1">
    <citation type="submission" date="2018-03" db="EMBL/GenBank/DDBJ databases">
        <authorList>
            <person name="Keele B.F."/>
        </authorList>
    </citation>
    <scope>NUCLEOTIDE SEQUENCE [LARGE SCALE GENOMIC DNA]</scope>
    <source>
        <strain evidence="1 2">IB-3</strain>
    </source>
</reference>
<evidence type="ECO:0000313" key="1">
    <source>
        <dbReference type="EMBL" id="PUA82234.1"/>
    </source>
</evidence>
<evidence type="ECO:0008006" key="3">
    <source>
        <dbReference type="Google" id="ProtNLM"/>
    </source>
</evidence>
<dbReference type="OrthoDB" id="3209715at2"/>
<sequence length="317" mass="35383">MDLDDPAVLRRRRLVTAARLAEQQGGVVSRPQLLELSVTRSQIRANIAARRWQKVETQVVALHAGPLSTEGVQWAAVLEAGPRAVLDGETALIASGLRGFDEETLRISVPRNARRRRGRGLNIHQTRRYSADDVAPTGVPRTKPDVAAVRGALWARSDKQAVLIMTMAVQQGLTTAERLGIEALRIRRDRRRRLVHATILDLLDGVRSISEHEFASACRARGLPAPSRQVRRRTRDGRYYLDVYWDDWGVVVEIDGIQHGWVQNAVSDALRHNDVALTDALVLRLPLLGLRVAADDFFDQIIDALRSRGCPHLDRIA</sequence>
<proteinExistence type="predicted"/>
<evidence type="ECO:0000313" key="2">
    <source>
        <dbReference type="Proteomes" id="UP000244867"/>
    </source>
</evidence>